<organism evidence="1 2">
    <name type="scientific">Campylobacter showae CSUNSWCD</name>
    <dbReference type="NCBI Taxonomy" id="1244083"/>
    <lineage>
        <taxon>Bacteria</taxon>
        <taxon>Pseudomonadati</taxon>
        <taxon>Campylobacterota</taxon>
        <taxon>Epsilonproteobacteria</taxon>
        <taxon>Campylobacterales</taxon>
        <taxon>Campylobacteraceae</taxon>
        <taxon>Campylobacter</taxon>
    </lineage>
</organism>
<protein>
    <submittedName>
        <fullName evidence="1">Uncharacterized protein</fullName>
    </submittedName>
</protein>
<dbReference type="PATRIC" id="fig|1244083.3.peg.2421"/>
<dbReference type="STRING" id="1244083.CSUNSWCD_1441"/>
<proteinExistence type="predicted"/>
<accession>M5ICQ7</accession>
<comment type="caution">
    <text evidence="1">The sequence shown here is derived from an EMBL/GenBank/DDBJ whole genome shotgun (WGS) entry which is preliminary data.</text>
</comment>
<dbReference type="EMBL" id="AMZQ01000021">
    <property type="protein sequence ID" value="EKU10077.1"/>
    <property type="molecule type" value="Genomic_DNA"/>
</dbReference>
<evidence type="ECO:0000313" key="1">
    <source>
        <dbReference type="EMBL" id="EKU10077.1"/>
    </source>
</evidence>
<sequence>MSSPEKEKMQAAIDSFCEHCKKQNEIASEQAKRRAKIAWIAREIEKFDDGRLNRIVILVKQIKD</sequence>
<name>M5ICQ7_9BACT</name>
<gene>
    <name evidence="1" type="ORF">CSUNSWCD_1441</name>
</gene>
<reference evidence="1 2" key="1">
    <citation type="journal article" date="2013" name="Genome Announc.">
        <title>Genome Sequence of Campylobacter showae UNSWCD, Isolated from a Patient with Crohn's Disease.</title>
        <authorList>
            <person name="Tay A.P."/>
            <person name="Kaakoush N.O."/>
            <person name="Deshpande N.P."/>
            <person name="Chen Z."/>
            <person name="Mitchell H."/>
            <person name="Wilkins M.R."/>
        </authorList>
    </citation>
    <scope>NUCLEOTIDE SEQUENCE [LARGE SCALE GENOMIC DNA]</scope>
    <source>
        <strain evidence="1 2">CSUNSWCD</strain>
    </source>
</reference>
<dbReference type="AlphaFoldDB" id="M5ICQ7"/>
<dbReference type="Proteomes" id="UP000011939">
    <property type="component" value="Unassembled WGS sequence"/>
</dbReference>
<dbReference type="OrthoDB" id="9940791at2"/>
<evidence type="ECO:0000313" key="2">
    <source>
        <dbReference type="Proteomes" id="UP000011939"/>
    </source>
</evidence>